<name>A0A453QEA7_AEGTS</name>
<reference evidence="1" key="5">
    <citation type="journal article" date="2021" name="G3 (Bethesda)">
        <title>Aegilops tauschii genome assembly Aet v5.0 features greater sequence contiguity and improved annotation.</title>
        <authorList>
            <person name="Wang L."/>
            <person name="Zhu T."/>
            <person name="Rodriguez J.C."/>
            <person name="Deal K.R."/>
            <person name="Dubcovsky J."/>
            <person name="McGuire P.E."/>
            <person name="Lux T."/>
            <person name="Spannagl M."/>
            <person name="Mayer K.F.X."/>
            <person name="Baldrich P."/>
            <person name="Meyers B.C."/>
            <person name="Huo N."/>
            <person name="Gu Y.Q."/>
            <person name="Zhou H."/>
            <person name="Devos K.M."/>
            <person name="Bennetzen J.L."/>
            <person name="Unver T."/>
            <person name="Budak H."/>
            <person name="Gulick P.J."/>
            <person name="Galiba G."/>
            <person name="Kalapos B."/>
            <person name="Nelson D.R."/>
            <person name="Li P."/>
            <person name="You F.M."/>
            <person name="Luo M.C."/>
            <person name="Dvorak J."/>
        </authorList>
    </citation>
    <scope>NUCLEOTIDE SEQUENCE [LARGE SCALE GENOMIC DNA]</scope>
    <source>
        <strain evidence="1">cv. AL8/78</strain>
    </source>
</reference>
<dbReference type="Proteomes" id="UP000015105">
    <property type="component" value="Chromosome 7D"/>
</dbReference>
<proteinExistence type="predicted"/>
<keyword evidence="2" id="KW-1185">Reference proteome</keyword>
<evidence type="ECO:0000313" key="1">
    <source>
        <dbReference type="EnsemblPlants" id="AET7Gv20075100.10"/>
    </source>
</evidence>
<organism evidence="1 2">
    <name type="scientific">Aegilops tauschii subsp. strangulata</name>
    <name type="common">Goatgrass</name>
    <dbReference type="NCBI Taxonomy" id="200361"/>
    <lineage>
        <taxon>Eukaryota</taxon>
        <taxon>Viridiplantae</taxon>
        <taxon>Streptophyta</taxon>
        <taxon>Embryophyta</taxon>
        <taxon>Tracheophyta</taxon>
        <taxon>Spermatophyta</taxon>
        <taxon>Magnoliopsida</taxon>
        <taxon>Liliopsida</taxon>
        <taxon>Poales</taxon>
        <taxon>Poaceae</taxon>
        <taxon>BOP clade</taxon>
        <taxon>Pooideae</taxon>
        <taxon>Triticodae</taxon>
        <taxon>Triticeae</taxon>
        <taxon>Triticinae</taxon>
        <taxon>Aegilops</taxon>
    </lineage>
</organism>
<reference evidence="2" key="2">
    <citation type="journal article" date="2017" name="Nat. Plants">
        <title>The Aegilops tauschii genome reveals multiple impacts of transposons.</title>
        <authorList>
            <person name="Zhao G."/>
            <person name="Zou C."/>
            <person name="Li K."/>
            <person name="Wang K."/>
            <person name="Li T."/>
            <person name="Gao L."/>
            <person name="Zhang X."/>
            <person name="Wang H."/>
            <person name="Yang Z."/>
            <person name="Liu X."/>
            <person name="Jiang W."/>
            <person name="Mao L."/>
            <person name="Kong X."/>
            <person name="Jiao Y."/>
            <person name="Jia J."/>
        </authorList>
    </citation>
    <scope>NUCLEOTIDE SEQUENCE [LARGE SCALE GENOMIC DNA]</scope>
    <source>
        <strain evidence="2">cv. AL8/78</strain>
    </source>
</reference>
<dbReference type="Gramene" id="AET7Gv20075100.10">
    <property type="protein sequence ID" value="AET7Gv20075100.10"/>
    <property type="gene ID" value="AET7Gv20075100"/>
</dbReference>
<sequence>MANDSYYERINLLRRTCNYGHRLYRHVSSLYFKMRILFVAAKICILPYESR</sequence>
<reference evidence="2" key="1">
    <citation type="journal article" date="2014" name="Science">
        <title>Ancient hybridizations among the ancestral genomes of bread wheat.</title>
        <authorList>
            <consortium name="International Wheat Genome Sequencing Consortium,"/>
            <person name="Marcussen T."/>
            <person name="Sandve S.R."/>
            <person name="Heier L."/>
            <person name="Spannagl M."/>
            <person name="Pfeifer M."/>
            <person name="Jakobsen K.S."/>
            <person name="Wulff B.B."/>
            <person name="Steuernagel B."/>
            <person name="Mayer K.F."/>
            <person name="Olsen O.A."/>
        </authorList>
    </citation>
    <scope>NUCLEOTIDE SEQUENCE [LARGE SCALE GENOMIC DNA]</scope>
    <source>
        <strain evidence="2">cv. AL8/78</strain>
    </source>
</reference>
<reference evidence="1" key="4">
    <citation type="submission" date="2019-03" db="UniProtKB">
        <authorList>
            <consortium name="EnsemblPlants"/>
        </authorList>
    </citation>
    <scope>IDENTIFICATION</scope>
</reference>
<protein>
    <submittedName>
        <fullName evidence="1">Uncharacterized protein</fullName>
    </submittedName>
</protein>
<dbReference type="EnsemblPlants" id="AET7Gv20075100.10">
    <property type="protein sequence ID" value="AET7Gv20075100.10"/>
    <property type="gene ID" value="AET7Gv20075100"/>
</dbReference>
<evidence type="ECO:0000313" key="2">
    <source>
        <dbReference type="Proteomes" id="UP000015105"/>
    </source>
</evidence>
<accession>A0A453QEA7</accession>
<reference evidence="1" key="3">
    <citation type="journal article" date="2017" name="Nature">
        <title>Genome sequence of the progenitor of the wheat D genome Aegilops tauschii.</title>
        <authorList>
            <person name="Luo M.C."/>
            <person name="Gu Y.Q."/>
            <person name="Puiu D."/>
            <person name="Wang H."/>
            <person name="Twardziok S.O."/>
            <person name="Deal K.R."/>
            <person name="Huo N."/>
            <person name="Zhu T."/>
            <person name="Wang L."/>
            <person name="Wang Y."/>
            <person name="McGuire P.E."/>
            <person name="Liu S."/>
            <person name="Long H."/>
            <person name="Ramasamy R.K."/>
            <person name="Rodriguez J.C."/>
            <person name="Van S.L."/>
            <person name="Yuan L."/>
            <person name="Wang Z."/>
            <person name="Xia Z."/>
            <person name="Xiao L."/>
            <person name="Anderson O.D."/>
            <person name="Ouyang S."/>
            <person name="Liang Y."/>
            <person name="Zimin A.V."/>
            <person name="Pertea G."/>
            <person name="Qi P."/>
            <person name="Bennetzen J.L."/>
            <person name="Dai X."/>
            <person name="Dawson M.W."/>
            <person name="Muller H.G."/>
            <person name="Kugler K."/>
            <person name="Rivarola-Duarte L."/>
            <person name="Spannagl M."/>
            <person name="Mayer K.F.X."/>
            <person name="Lu F.H."/>
            <person name="Bevan M.W."/>
            <person name="Leroy P."/>
            <person name="Li P."/>
            <person name="You F.M."/>
            <person name="Sun Q."/>
            <person name="Liu Z."/>
            <person name="Lyons E."/>
            <person name="Wicker T."/>
            <person name="Salzberg S.L."/>
            <person name="Devos K.M."/>
            <person name="Dvorak J."/>
        </authorList>
    </citation>
    <scope>NUCLEOTIDE SEQUENCE [LARGE SCALE GENOMIC DNA]</scope>
    <source>
        <strain evidence="1">cv. AL8/78</strain>
    </source>
</reference>
<dbReference type="AlphaFoldDB" id="A0A453QEA7"/>